<evidence type="ECO:0000313" key="4">
    <source>
        <dbReference type="EMBL" id="SHL09767.1"/>
    </source>
</evidence>
<dbReference type="PANTHER" id="PTHR11085:SF10">
    <property type="entry name" value="NAD-DEPENDENT PROTEIN DEACYLASE SIRTUIN-5, MITOCHONDRIAL-RELATED"/>
    <property type="match status" value="1"/>
</dbReference>
<dbReference type="PROSITE" id="PS50305">
    <property type="entry name" value="SIRTUIN"/>
    <property type="match status" value="1"/>
</dbReference>
<dbReference type="PANTHER" id="PTHR11085">
    <property type="entry name" value="NAD-DEPENDENT PROTEIN DEACYLASE SIRTUIN-5, MITOCHONDRIAL-RELATED"/>
    <property type="match status" value="1"/>
</dbReference>
<reference evidence="4 5" key="1">
    <citation type="submission" date="2016-11" db="EMBL/GenBank/DDBJ databases">
        <authorList>
            <person name="Jaros S."/>
            <person name="Januszkiewicz K."/>
            <person name="Wedrychowicz H."/>
        </authorList>
    </citation>
    <scope>NUCLEOTIDE SEQUENCE [LARGE SCALE GENOMIC DNA]</scope>
    <source>
        <strain evidence="4 5">HD4</strain>
    </source>
</reference>
<dbReference type="GO" id="GO:0070403">
    <property type="term" value="F:NAD+ binding"/>
    <property type="evidence" value="ECO:0007669"/>
    <property type="project" value="TreeGrafter"/>
</dbReference>
<sequence length="283" mass="32544">MSAAIIRLKTAIENAEAILVGAGSGFSTAAGYTYSGKRFHQHFADFIGKYHFGDMYSAGFYPFPTPEEKWAYWSRHIYYNRYDQPESPVHKALLQLLQGKDYFVLTTNVDHLFQNNGFDKQRLFYTQGDYGLWQCQTPCHHQTYDNEDTVRRMIKEQRNMKIPTELVPHCPVCGEEMEMNLRADASFVEDEGWHAAAARYHDFLSKHQTGSILYLELGVGMNTPGIIKFPFWKMTAANPQATYICLNKGEAGSPHEIKRQSILMDDDIASVLHELLRERRETP</sequence>
<dbReference type="GO" id="GO:0046872">
    <property type="term" value="F:metal ion binding"/>
    <property type="evidence" value="ECO:0007669"/>
    <property type="project" value="UniProtKB-KW"/>
</dbReference>
<feature type="binding site" evidence="2">
    <location>
        <position position="173"/>
    </location>
    <ligand>
        <name>Zn(2+)</name>
        <dbReference type="ChEBI" id="CHEBI:29105"/>
    </ligand>
</feature>
<dbReference type="Proteomes" id="UP000184263">
    <property type="component" value="Unassembled WGS sequence"/>
</dbReference>
<gene>
    <name evidence="4" type="ORF">SAMN05216582_14410</name>
</gene>
<name>A0A1M6XUV0_SELRU</name>
<dbReference type="OrthoDB" id="394960at2"/>
<dbReference type="SUPFAM" id="SSF52467">
    <property type="entry name" value="DHS-like NAD/FAD-binding domain"/>
    <property type="match status" value="1"/>
</dbReference>
<evidence type="ECO:0000259" key="3">
    <source>
        <dbReference type="PROSITE" id="PS50305"/>
    </source>
</evidence>
<feature type="binding site" evidence="2">
    <location>
        <position position="139"/>
    </location>
    <ligand>
        <name>Zn(2+)</name>
        <dbReference type="ChEBI" id="CHEBI:29105"/>
    </ligand>
</feature>
<evidence type="ECO:0000256" key="2">
    <source>
        <dbReference type="PROSITE-ProRule" id="PRU00236"/>
    </source>
</evidence>
<protein>
    <submittedName>
        <fullName evidence="4">NAD-dependent protein deacetylase, SIR2 family</fullName>
    </submittedName>
</protein>
<proteinExistence type="predicted"/>
<dbReference type="AlphaFoldDB" id="A0A1M6XUV0"/>
<evidence type="ECO:0000313" key="5">
    <source>
        <dbReference type="Proteomes" id="UP000184263"/>
    </source>
</evidence>
<accession>A0A1M6XUV0</accession>
<dbReference type="Gene3D" id="3.40.50.1220">
    <property type="entry name" value="TPP-binding domain"/>
    <property type="match status" value="1"/>
</dbReference>
<evidence type="ECO:0000256" key="1">
    <source>
        <dbReference type="ARBA" id="ARBA00023027"/>
    </source>
</evidence>
<comment type="caution">
    <text evidence="2">Lacks conserved residue(s) required for the propagation of feature annotation.</text>
</comment>
<dbReference type="InterPro" id="IPR029035">
    <property type="entry name" value="DHS-like_NAD/FAD-binding_dom"/>
</dbReference>
<organism evidence="4 5">
    <name type="scientific">Selenomonas ruminantium</name>
    <dbReference type="NCBI Taxonomy" id="971"/>
    <lineage>
        <taxon>Bacteria</taxon>
        <taxon>Bacillati</taxon>
        <taxon>Bacillota</taxon>
        <taxon>Negativicutes</taxon>
        <taxon>Selenomonadales</taxon>
        <taxon>Selenomonadaceae</taxon>
        <taxon>Selenomonas</taxon>
    </lineage>
</organism>
<dbReference type="RefSeq" id="WP_073092888.1">
    <property type="nucleotide sequence ID" value="NZ_FRBC01000044.1"/>
</dbReference>
<keyword evidence="1" id="KW-0520">NAD</keyword>
<feature type="binding site" evidence="2">
    <location>
        <position position="170"/>
    </location>
    <ligand>
        <name>Zn(2+)</name>
        <dbReference type="ChEBI" id="CHEBI:29105"/>
    </ligand>
</feature>
<dbReference type="InterPro" id="IPR050134">
    <property type="entry name" value="NAD-dep_sirtuin_deacylases"/>
</dbReference>
<feature type="domain" description="Deacetylase sirtuin-type" evidence="3">
    <location>
        <begin position="1"/>
        <end position="282"/>
    </location>
</feature>
<feature type="binding site" evidence="2">
    <location>
        <position position="135"/>
    </location>
    <ligand>
        <name>Zn(2+)</name>
        <dbReference type="ChEBI" id="CHEBI:29105"/>
    </ligand>
</feature>
<keyword evidence="2" id="KW-0862">Zinc</keyword>
<dbReference type="GO" id="GO:0017136">
    <property type="term" value="F:histone deacetylase activity, NAD-dependent"/>
    <property type="evidence" value="ECO:0007669"/>
    <property type="project" value="TreeGrafter"/>
</dbReference>
<keyword evidence="2" id="KW-0479">Metal-binding</keyword>
<dbReference type="EMBL" id="FRBC01000044">
    <property type="protein sequence ID" value="SHL09767.1"/>
    <property type="molecule type" value="Genomic_DNA"/>
</dbReference>
<dbReference type="InterPro" id="IPR026590">
    <property type="entry name" value="Ssirtuin_cat_dom"/>
</dbReference>